<dbReference type="AlphaFoldDB" id="A0A163TH95"/>
<keyword evidence="5" id="KW-0408">Iron</keyword>
<evidence type="ECO:0000313" key="9">
    <source>
        <dbReference type="Proteomes" id="UP000078561"/>
    </source>
</evidence>
<dbReference type="InterPro" id="IPR003819">
    <property type="entry name" value="TauD/TfdA-like"/>
</dbReference>
<keyword evidence="9" id="KW-1185">Reference proteome</keyword>
<dbReference type="InParanoid" id="A0A163TH95"/>
<evidence type="ECO:0000256" key="1">
    <source>
        <dbReference type="ARBA" id="ARBA00005896"/>
    </source>
</evidence>
<keyword evidence="4" id="KW-0560">Oxidoreductase</keyword>
<evidence type="ECO:0000256" key="2">
    <source>
        <dbReference type="ARBA" id="ARBA00022723"/>
    </source>
</evidence>
<accession>A0A163TH95</accession>
<dbReference type="GO" id="GO:0005737">
    <property type="term" value="C:cytoplasm"/>
    <property type="evidence" value="ECO:0007669"/>
    <property type="project" value="TreeGrafter"/>
</dbReference>
<evidence type="ECO:0000256" key="6">
    <source>
        <dbReference type="SAM" id="MobiDB-lite"/>
    </source>
</evidence>
<feature type="domain" description="TauD/TfdA-like" evidence="7">
    <location>
        <begin position="64"/>
        <end position="139"/>
    </location>
</feature>
<dbReference type="PANTHER" id="PTHR30468">
    <property type="entry name" value="ALPHA-KETOGLUTARATE-DEPENDENT SULFONATE DIOXYGENASE"/>
    <property type="match status" value="1"/>
</dbReference>
<dbReference type="OMA" id="EAWHSDI"/>
<dbReference type="PANTHER" id="PTHR30468:SF1">
    <property type="entry name" value="ALPHA-KETOGLUTARATE-DEPENDENT SULFONATE DIOXYGENASE"/>
    <property type="match status" value="1"/>
</dbReference>
<sequence length="322" mass="36406">MAPNTEREEPTVVDKQLDLGKLAREKGAYMVYPDYPPLVPFEHKDPGHLADPKKASLFDNATKIYDLTPHVGTVIQGLQLSTLTDQQKNDLALLAAERGVVFFEKQDINPYQVVEFGKYFGRLHLHNSVGHPPGLPELISIYYDIDLIPLGGDTIWWSGYEAYDRLSPAFQKFVDGLSAVHTGEHHQKLAKASGRPIRREFPPDTTHPVVRTHPVTGWKSLFVQPGFTKSIVGMSKHESDAVLKFLFNHIAGGYDFSVRYKWEEGSVGIWDNRCTLHCAIFDYFDQGRRHGYRVTPTAEKPFFDPNSKSRRQATKEALEAAQ</sequence>
<proteinExistence type="inferred from homology"/>
<name>A0A163TH95_ABSGL</name>
<dbReference type="Proteomes" id="UP000078561">
    <property type="component" value="Unassembled WGS sequence"/>
</dbReference>
<evidence type="ECO:0000259" key="7">
    <source>
        <dbReference type="Pfam" id="PF02668"/>
    </source>
</evidence>
<dbReference type="InterPro" id="IPR042098">
    <property type="entry name" value="TauD-like_sf"/>
</dbReference>
<keyword evidence="3" id="KW-0223">Dioxygenase</keyword>
<evidence type="ECO:0000313" key="8">
    <source>
        <dbReference type="EMBL" id="SAM04792.1"/>
    </source>
</evidence>
<dbReference type="GO" id="GO:0016706">
    <property type="term" value="F:2-oxoglutarate-dependent dioxygenase activity"/>
    <property type="evidence" value="ECO:0007669"/>
    <property type="project" value="TreeGrafter"/>
</dbReference>
<comment type="similarity">
    <text evidence="1">Belongs to the TfdA dioxygenase family.</text>
</comment>
<feature type="compositionally biased region" description="Basic and acidic residues" evidence="6">
    <location>
        <begin position="313"/>
        <end position="322"/>
    </location>
</feature>
<dbReference type="GO" id="GO:0046872">
    <property type="term" value="F:metal ion binding"/>
    <property type="evidence" value="ECO:0007669"/>
    <property type="project" value="UniProtKB-KW"/>
</dbReference>
<feature type="domain" description="TauD/TfdA-like" evidence="7">
    <location>
        <begin position="149"/>
        <end position="295"/>
    </location>
</feature>
<gene>
    <name evidence="8" type="primary">ABSGL_10658.1 scaffold 12033</name>
</gene>
<dbReference type="EMBL" id="LT554417">
    <property type="protein sequence ID" value="SAM04792.1"/>
    <property type="molecule type" value="Genomic_DNA"/>
</dbReference>
<evidence type="ECO:0000256" key="5">
    <source>
        <dbReference type="ARBA" id="ARBA00023004"/>
    </source>
</evidence>
<evidence type="ECO:0000256" key="4">
    <source>
        <dbReference type="ARBA" id="ARBA00023002"/>
    </source>
</evidence>
<reference evidence="8" key="1">
    <citation type="submission" date="2016-04" db="EMBL/GenBank/DDBJ databases">
        <authorList>
            <person name="Evans L.H."/>
            <person name="Alamgir A."/>
            <person name="Owens N."/>
            <person name="Weber N.D."/>
            <person name="Virtaneva K."/>
            <person name="Barbian K."/>
            <person name="Babar A."/>
            <person name="Rosenke K."/>
        </authorList>
    </citation>
    <scope>NUCLEOTIDE SEQUENCE [LARGE SCALE GENOMIC DNA]</scope>
    <source>
        <strain evidence="8">CBS 101.48</strain>
    </source>
</reference>
<dbReference type="FunCoup" id="A0A163TH95">
    <property type="interactions" value="374"/>
</dbReference>
<organism evidence="8">
    <name type="scientific">Absidia glauca</name>
    <name type="common">Pin mould</name>
    <dbReference type="NCBI Taxonomy" id="4829"/>
    <lineage>
        <taxon>Eukaryota</taxon>
        <taxon>Fungi</taxon>
        <taxon>Fungi incertae sedis</taxon>
        <taxon>Mucoromycota</taxon>
        <taxon>Mucoromycotina</taxon>
        <taxon>Mucoromycetes</taxon>
        <taxon>Mucorales</taxon>
        <taxon>Cunninghamellaceae</taxon>
        <taxon>Absidia</taxon>
    </lineage>
</organism>
<dbReference type="InterPro" id="IPR051323">
    <property type="entry name" value="AtsK-like"/>
</dbReference>
<keyword evidence="2" id="KW-0479">Metal-binding</keyword>
<dbReference type="Pfam" id="PF02668">
    <property type="entry name" value="TauD"/>
    <property type="match status" value="2"/>
</dbReference>
<protein>
    <recommendedName>
        <fullName evidence="7">TauD/TfdA-like domain-containing protein</fullName>
    </recommendedName>
</protein>
<dbReference type="OrthoDB" id="10257314at2759"/>
<feature type="region of interest" description="Disordered" evidence="6">
    <location>
        <begin position="296"/>
        <end position="322"/>
    </location>
</feature>
<dbReference type="Gene3D" id="3.60.130.10">
    <property type="entry name" value="Clavaminate synthase-like"/>
    <property type="match status" value="2"/>
</dbReference>
<dbReference type="SUPFAM" id="SSF51197">
    <property type="entry name" value="Clavaminate synthase-like"/>
    <property type="match status" value="1"/>
</dbReference>
<evidence type="ECO:0000256" key="3">
    <source>
        <dbReference type="ARBA" id="ARBA00022964"/>
    </source>
</evidence>
<dbReference type="STRING" id="4829.A0A163TH95"/>